<organism evidence="7 8">
    <name type="scientific">Trematosphaeria pertusa</name>
    <dbReference type="NCBI Taxonomy" id="390896"/>
    <lineage>
        <taxon>Eukaryota</taxon>
        <taxon>Fungi</taxon>
        <taxon>Dikarya</taxon>
        <taxon>Ascomycota</taxon>
        <taxon>Pezizomycotina</taxon>
        <taxon>Dothideomycetes</taxon>
        <taxon>Pleosporomycetidae</taxon>
        <taxon>Pleosporales</taxon>
        <taxon>Massarineae</taxon>
        <taxon>Trematosphaeriaceae</taxon>
        <taxon>Trematosphaeria</taxon>
    </lineage>
</organism>
<keyword evidence="8" id="KW-1185">Reference proteome</keyword>
<dbReference type="AlphaFoldDB" id="A0A6A6HV17"/>
<keyword evidence="4" id="KW-0862">Zinc</keyword>
<dbReference type="CDD" id="cd07730">
    <property type="entry name" value="metallo-hydrolase-like_MBL-fold"/>
    <property type="match status" value="1"/>
</dbReference>
<dbReference type="GO" id="GO:0016787">
    <property type="term" value="F:hydrolase activity"/>
    <property type="evidence" value="ECO:0007669"/>
    <property type="project" value="UniProtKB-KW"/>
</dbReference>
<dbReference type="GeneID" id="54573511"/>
<dbReference type="RefSeq" id="XP_033677039.1">
    <property type="nucleotide sequence ID" value="XM_033820181.1"/>
</dbReference>
<dbReference type="OrthoDB" id="10250730at2759"/>
<accession>A0A6A6HV17</accession>
<dbReference type="Proteomes" id="UP000800094">
    <property type="component" value="Unassembled WGS sequence"/>
</dbReference>
<feature type="domain" description="Metallo-beta-lactamase" evidence="6">
    <location>
        <begin position="66"/>
        <end position="340"/>
    </location>
</feature>
<dbReference type="Gene3D" id="3.60.15.10">
    <property type="entry name" value="Ribonuclease Z/Hydroxyacylglutathione hydrolase-like"/>
    <property type="match status" value="1"/>
</dbReference>
<keyword evidence="3" id="KW-0378">Hydrolase</keyword>
<dbReference type="SMART" id="SM00849">
    <property type="entry name" value="Lactamase_B"/>
    <property type="match status" value="1"/>
</dbReference>
<evidence type="ECO:0000256" key="1">
    <source>
        <dbReference type="ARBA" id="ARBA00007749"/>
    </source>
</evidence>
<feature type="region of interest" description="Disordered" evidence="5">
    <location>
        <begin position="295"/>
        <end position="316"/>
    </location>
</feature>
<keyword evidence="2" id="KW-0479">Metal-binding</keyword>
<evidence type="ECO:0000313" key="8">
    <source>
        <dbReference type="Proteomes" id="UP000800094"/>
    </source>
</evidence>
<dbReference type="EMBL" id="ML987209">
    <property type="protein sequence ID" value="KAF2242035.1"/>
    <property type="molecule type" value="Genomic_DNA"/>
</dbReference>
<dbReference type="SUPFAM" id="SSF56281">
    <property type="entry name" value="Metallo-hydrolase/oxidoreductase"/>
    <property type="match status" value="1"/>
</dbReference>
<name>A0A6A6HV17_9PLEO</name>
<evidence type="ECO:0000256" key="2">
    <source>
        <dbReference type="ARBA" id="ARBA00022723"/>
    </source>
</evidence>
<evidence type="ECO:0000259" key="6">
    <source>
        <dbReference type="SMART" id="SM00849"/>
    </source>
</evidence>
<evidence type="ECO:0000256" key="5">
    <source>
        <dbReference type="SAM" id="MobiDB-lite"/>
    </source>
</evidence>
<dbReference type="InterPro" id="IPR051013">
    <property type="entry name" value="MBL_superfamily_lactonases"/>
</dbReference>
<sequence length="377" mass="41110">MAQPPSDFPWHPIPSSSSDSTCKVYLLQAGGLAVPEALTLLPGPNEPNASLDPKNPEPYSKKFYAPDYVFLIKHLPTGNHYIFDLGMRKDLHNLPPSVVKGVLPAFDCEPKSPAEILKEHGSPEQQPEHVKAVIFSHMHFDHVGDGAKAGFAKAELWIGPTCCTYARPGYPEDEKHSVLSEDLPMDGSRRIVEAFVSDALLEKAGDKRVGKVAQAKSEGLYKAVELRDPGDKGWIGLGPFDRGFDVFSDGVAYIIDAPGHVAGHQMMLVRVKTNASGDDDFVLLAGDSYHHPSLLKDPRLTARPPYSKSSMHSDPEVAMDTMGRAKTMSEKVNILVVGAHDPSVGEAIAPGQKEIMGLVELNDWRRNGWKKPPQASL</sequence>
<dbReference type="PANTHER" id="PTHR42978">
    <property type="entry name" value="QUORUM-QUENCHING LACTONASE YTNP-RELATED-RELATED"/>
    <property type="match status" value="1"/>
</dbReference>
<dbReference type="PANTHER" id="PTHR42978:SF5">
    <property type="entry name" value="METALLO-BETA-LACTAMASE DOMAIN-CONTAINING PROTEIN"/>
    <property type="match status" value="1"/>
</dbReference>
<dbReference type="GO" id="GO:0046872">
    <property type="term" value="F:metal ion binding"/>
    <property type="evidence" value="ECO:0007669"/>
    <property type="project" value="UniProtKB-KW"/>
</dbReference>
<evidence type="ECO:0000313" key="7">
    <source>
        <dbReference type="EMBL" id="KAF2242035.1"/>
    </source>
</evidence>
<evidence type="ECO:0000256" key="4">
    <source>
        <dbReference type="ARBA" id="ARBA00022833"/>
    </source>
</evidence>
<dbReference type="InterPro" id="IPR036866">
    <property type="entry name" value="RibonucZ/Hydroxyglut_hydro"/>
</dbReference>
<dbReference type="InterPro" id="IPR001279">
    <property type="entry name" value="Metallo-B-lactamas"/>
</dbReference>
<protein>
    <recommendedName>
        <fullName evidence="6">Metallo-beta-lactamase domain-containing protein</fullName>
    </recommendedName>
</protein>
<proteinExistence type="inferred from homology"/>
<evidence type="ECO:0000256" key="3">
    <source>
        <dbReference type="ARBA" id="ARBA00022801"/>
    </source>
</evidence>
<comment type="similarity">
    <text evidence="1">Belongs to the metallo-beta-lactamase superfamily.</text>
</comment>
<reference evidence="7" key="1">
    <citation type="journal article" date="2020" name="Stud. Mycol.">
        <title>101 Dothideomycetes genomes: a test case for predicting lifestyles and emergence of pathogens.</title>
        <authorList>
            <person name="Haridas S."/>
            <person name="Albert R."/>
            <person name="Binder M."/>
            <person name="Bloem J."/>
            <person name="Labutti K."/>
            <person name="Salamov A."/>
            <person name="Andreopoulos B."/>
            <person name="Baker S."/>
            <person name="Barry K."/>
            <person name="Bills G."/>
            <person name="Bluhm B."/>
            <person name="Cannon C."/>
            <person name="Castanera R."/>
            <person name="Culley D."/>
            <person name="Daum C."/>
            <person name="Ezra D."/>
            <person name="Gonzalez J."/>
            <person name="Henrissat B."/>
            <person name="Kuo A."/>
            <person name="Liang C."/>
            <person name="Lipzen A."/>
            <person name="Lutzoni F."/>
            <person name="Magnuson J."/>
            <person name="Mondo S."/>
            <person name="Nolan M."/>
            <person name="Ohm R."/>
            <person name="Pangilinan J."/>
            <person name="Park H.-J."/>
            <person name="Ramirez L."/>
            <person name="Alfaro M."/>
            <person name="Sun H."/>
            <person name="Tritt A."/>
            <person name="Yoshinaga Y."/>
            <person name="Zwiers L.-H."/>
            <person name="Turgeon B."/>
            <person name="Goodwin S."/>
            <person name="Spatafora J."/>
            <person name="Crous P."/>
            <person name="Grigoriev I."/>
        </authorList>
    </citation>
    <scope>NUCLEOTIDE SEQUENCE</scope>
    <source>
        <strain evidence="7">CBS 122368</strain>
    </source>
</reference>
<gene>
    <name evidence="7" type="ORF">BU26DRAFT_164119</name>
</gene>